<dbReference type="InterPro" id="IPR032675">
    <property type="entry name" value="LRR_dom_sf"/>
</dbReference>
<dbReference type="InterPro" id="IPR001611">
    <property type="entry name" value="Leu-rich_rpt"/>
</dbReference>
<reference evidence="3" key="2">
    <citation type="submission" date="2025-09" db="UniProtKB">
        <authorList>
            <consortium name="Ensembl"/>
        </authorList>
    </citation>
    <scope>IDENTIFICATION</scope>
</reference>
<dbReference type="PANTHER" id="PTHR24366:SF96">
    <property type="entry name" value="LEUCINE RICH REPEAT CONTAINING 53"/>
    <property type="match status" value="1"/>
</dbReference>
<dbReference type="Ensembl" id="ENSPMAT00000003162.1">
    <property type="protein sequence ID" value="ENSPMAP00000003147.1"/>
    <property type="gene ID" value="ENSPMAG00000002889.1"/>
</dbReference>
<dbReference type="SUPFAM" id="SSF52058">
    <property type="entry name" value="L domain-like"/>
    <property type="match status" value="1"/>
</dbReference>
<dbReference type="GeneTree" id="ENSGT01150000288281"/>
<protein>
    <recommendedName>
        <fullName evidence="4">Variable lymphocyte receptor B cassette</fullName>
    </recommendedName>
</protein>
<evidence type="ECO:0000256" key="2">
    <source>
        <dbReference type="ARBA" id="ARBA00022737"/>
    </source>
</evidence>
<sequence length="110" mass="12030">NLQDNQLQALSDDVFNPLAELKTLGLNGNALTTLPPGVLDGLNHINLQENQLQTLPADVFNLLTELKTLGLNRNAHFMSHCECYGWIRENSAKVKNGAGNDLYEDPDGAT</sequence>
<keyword evidence="2" id="KW-0677">Repeat</keyword>
<dbReference type="Pfam" id="PF13855">
    <property type="entry name" value="LRR_8"/>
    <property type="match status" value="1"/>
</dbReference>
<evidence type="ECO:0000313" key="3">
    <source>
        <dbReference type="Ensembl" id="ENSPMAP00000003147.1"/>
    </source>
</evidence>
<dbReference type="HOGENOM" id="CLU_2176853_0_0_1"/>
<keyword evidence="1" id="KW-0433">Leucine-rich repeat</keyword>
<dbReference type="PANTHER" id="PTHR24366">
    <property type="entry name" value="IG(IMMUNOGLOBULIN) AND LRR(LEUCINE RICH REPEAT) DOMAINS"/>
    <property type="match status" value="1"/>
</dbReference>
<evidence type="ECO:0008006" key="4">
    <source>
        <dbReference type="Google" id="ProtNLM"/>
    </source>
</evidence>
<reference evidence="3" key="1">
    <citation type="submission" date="2025-08" db="UniProtKB">
        <authorList>
            <consortium name="Ensembl"/>
        </authorList>
    </citation>
    <scope>IDENTIFICATION</scope>
</reference>
<organism evidence="3">
    <name type="scientific">Petromyzon marinus</name>
    <name type="common">Sea lamprey</name>
    <dbReference type="NCBI Taxonomy" id="7757"/>
    <lineage>
        <taxon>Eukaryota</taxon>
        <taxon>Metazoa</taxon>
        <taxon>Chordata</taxon>
        <taxon>Craniata</taxon>
        <taxon>Vertebrata</taxon>
        <taxon>Cyclostomata</taxon>
        <taxon>Hyperoartia</taxon>
        <taxon>Petromyzontiformes</taxon>
        <taxon>Petromyzontidae</taxon>
        <taxon>Petromyzon</taxon>
    </lineage>
</organism>
<dbReference type="Gene3D" id="3.80.10.10">
    <property type="entry name" value="Ribonuclease Inhibitor"/>
    <property type="match status" value="1"/>
</dbReference>
<evidence type="ECO:0000256" key="1">
    <source>
        <dbReference type="ARBA" id="ARBA00022614"/>
    </source>
</evidence>
<dbReference type="AlphaFoldDB" id="S4RD65"/>
<dbReference type="SMART" id="SM00369">
    <property type="entry name" value="LRR_TYP"/>
    <property type="match status" value="2"/>
</dbReference>
<accession>S4RD65</accession>
<name>S4RD65_PETMA</name>
<proteinExistence type="predicted"/>
<dbReference type="InterPro" id="IPR003591">
    <property type="entry name" value="Leu-rich_rpt_typical-subtyp"/>
</dbReference>